<reference evidence="1 2" key="1">
    <citation type="submission" date="2016-05" db="EMBL/GenBank/DDBJ databases">
        <title>Microbial solvent formation.</title>
        <authorList>
            <person name="Poehlein A."/>
            <person name="Montoya Solano J.D."/>
            <person name="Flitsch S."/>
            <person name="Krabben P."/>
            <person name="Duerre P."/>
            <person name="Daniel R."/>
        </authorList>
    </citation>
    <scope>NUCLEOTIDE SEQUENCE [LARGE SCALE GENOMIC DNA]</scope>
    <source>
        <strain evidence="1 2">L1-8</strain>
    </source>
</reference>
<dbReference type="RefSeq" id="WP_077866730.1">
    <property type="nucleotide sequence ID" value="NZ_LZYZ01000007.1"/>
</dbReference>
<organism evidence="1 2">
    <name type="scientific">Clostridium saccharobutylicum</name>
    <dbReference type="NCBI Taxonomy" id="169679"/>
    <lineage>
        <taxon>Bacteria</taxon>
        <taxon>Bacillati</taxon>
        <taxon>Bacillota</taxon>
        <taxon>Clostridia</taxon>
        <taxon>Eubacteriales</taxon>
        <taxon>Clostridiaceae</taxon>
        <taxon>Clostridium</taxon>
    </lineage>
</organism>
<comment type="caution">
    <text evidence="1">The sequence shown here is derived from an EMBL/GenBank/DDBJ whole genome shotgun (WGS) entry which is preliminary data.</text>
</comment>
<evidence type="ECO:0000313" key="2">
    <source>
        <dbReference type="Proteomes" id="UP000191154"/>
    </source>
</evidence>
<sequence length="96" mass="11121">MATKKMSISFSEPYLDIYEYLKSQDNASYYICQLVRSHINNKDGINPELETKVEELIKKILKENHYSLNSNSQSPTTKNIINSLTDDDKSLIKDLF</sequence>
<dbReference type="Proteomes" id="UP000191154">
    <property type="component" value="Unassembled WGS sequence"/>
</dbReference>
<dbReference type="EMBL" id="LZYZ01000007">
    <property type="protein sequence ID" value="OOM09423.1"/>
    <property type="molecule type" value="Genomic_DNA"/>
</dbReference>
<accession>A0A1S8MZA1</accession>
<name>A0A1S8MZA1_CLOSA</name>
<evidence type="ECO:0000313" key="1">
    <source>
        <dbReference type="EMBL" id="OOM09423.1"/>
    </source>
</evidence>
<gene>
    <name evidence="1" type="ORF">CLOSAC_37040</name>
</gene>
<proteinExistence type="predicted"/>
<dbReference type="AlphaFoldDB" id="A0A1S8MZA1"/>
<protein>
    <submittedName>
        <fullName evidence="1">Uncharacterized protein</fullName>
    </submittedName>
</protein>